<reference evidence="3 4" key="1">
    <citation type="submission" date="2024-02" db="EMBL/GenBank/DDBJ databases">
        <authorList>
            <person name="Chen Y."/>
            <person name="Shah S."/>
            <person name="Dougan E. K."/>
            <person name="Thang M."/>
            <person name="Chan C."/>
        </authorList>
    </citation>
    <scope>NUCLEOTIDE SEQUENCE [LARGE SCALE GENOMIC DNA]</scope>
</reference>
<keyword evidence="2" id="KW-0732">Signal</keyword>
<evidence type="ECO:0000256" key="2">
    <source>
        <dbReference type="SAM" id="SignalP"/>
    </source>
</evidence>
<keyword evidence="4" id="KW-1185">Reference proteome</keyword>
<sequence>MGGTGRCLMGVGRLPLLQLLCAELLLSLALAFGVEPLDTFRRVSATLEVDNNSSSELSTTDLTRTTTLRLSTSVADDLVNTTATVTTTVTTEFFCPLPLALDSSELTTYTGCIKSNCEEMASVVMEQASDGQIANCFLLLEAAGSCAADASAQVTALSSLGLSFEVGDLCGPLCPSYCHTDEATETTSWQRSLVSTSSQESQGEDDDSEDDSRLDLVAAAGRIRVLISSLTFRVSTPERFGKQTTIRKALRDGIATALVVSPSQVVILDLIVPMAEGKESSATQADGNFRRLQVHGGAGLIRVPFEILNAPNFLDANLLLEKSTADKIEVHLRQLVEVGSISDLRLEEPEIVFREVTKKETTVDEWFFTYPVDSKIEDHMEPLEPPGITSNAGCLAVQPVLLAGLFSLLLLVTQFVDR</sequence>
<gene>
    <name evidence="3" type="ORF">CCMP2556_LOCUS39217</name>
</gene>
<dbReference type="EMBL" id="CAXAMN010023684">
    <property type="protein sequence ID" value="CAK9079741.1"/>
    <property type="molecule type" value="Genomic_DNA"/>
</dbReference>
<evidence type="ECO:0000313" key="3">
    <source>
        <dbReference type="EMBL" id="CAK9079741.1"/>
    </source>
</evidence>
<organism evidence="3 4">
    <name type="scientific">Durusdinium trenchii</name>
    <dbReference type="NCBI Taxonomy" id="1381693"/>
    <lineage>
        <taxon>Eukaryota</taxon>
        <taxon>Sar</taxon>
        <taxon>Alveolata</taxon>
        <taxon>Dinophyceae</taxon>
        <taxon>Suessiales</taxon>
        <taxon>Symbiodiniaceae</taxon>
        <taxon>Durusdinium</taxon>
    </lineage>
</organism>
<feature type="chain" id="PRO_5045823915" evidence="2">
    <location>
        <begin position="32"/>
        <end position="418"/>
    </location>
</feature>
<proteinExistence type="predicted"/>
<feature type="signal peptide" evidence="2">
    <location>
        <begin position="1"/>
        <end position="31"/>
    </location>
</feature>
<comment type="caution">
    <text evidence="3">The sequence shown here is derived from an EMBL/GenBank/DDBJ whole genome shotgun (WGS) entry which is preliminary data.</text>
</comment>
<protein>
    <submittedName>
        <fullName evidence="3">Uncharacterized protein</fullName>
    </submittedName>
</protein>
<dbReference type="Proteomes" id="UP001642484">
    <property type="component" value="Unassembled WGS sequence"/>
</dbReference>
<evidence type="ECO:0000256" key="1">
    <source>
        <dbReference type="SAM" id="MobiDB-lite"/>
    </source>
</evidence>
<feature type="region of interest" description="Disordered" evidence="1">
    <location>
        <begin position="189"/>
        <end position="212"/>
    </location>
</feature>
<name>A0ABP0PVD0_9DINO</name>
<accession>A0ABP0PVD0</accession>
<feature type="compositionally biased region" description="Acidic residues" evidence="1">
    <location>
        <begin position="202"/>
        <end position="212"/>
    </location>
</feature>
<evidence type="ECO:0000313" key="4">
    <source>
        <dbReference type="Proteomes" id="UP001642484"/>
    </source>
</evidence>